<keyword evidence="3" id="KW-0326">Glycosidase</keyword>
<dbReference type="EMBL" id="CP028136">
    <property type="protein sequence ID" value="AVR45600.1"/>
    <property type="molecule type" value="Genomic_DNA"/>
</dbReference>
<evidence type="ECO:0000259" key="4">
    <source>
        <dbReference type="Pfam" id="PF20434"/>
    </source>
</evidence>
<dbReference type="PANTHER" id="PTHR48081">
    <property type="entry name" value="AB HYDROLASE SUPERFAMILY PROTEIN C4A8.06C"/>
    <property type="match status" value="1"/>
</dbReference>
<keyword evidence="2" id="KW-0378">Hydrolase</keyword>
<evidence type="ECO:0000256" key="3">
    <source>
        <dbReference type="ARBA" id="ARBA00023295"/>
    </source>
</evidence>
<evidence type="ECO:0000313" key="6">
    <source>
        <dbReference type="Proteomes" id="UP000241507"/>
    </source>
</evidence>
<dbReference type="GO" id="GO:0005975">
    <property type="term" value="P:carbohydrate metabolic process"/>
    <property type="evidence" value="ECO:0007669"/>
    <property type="project" value="InterPro"/>
</dbReference>
<name>A0A2R3Z5Q8_9FLAO</name>
<dbReference type="Proteomes" id="UP000241507">
    <property type="component" value="Chromosome"/>
</dbReference>
<dbReference type="Gene3D" id="3.40.50.1820">
    <property type="entry name" value="alpha/beta hydrolase"/>
    <property type="match status" value="1"/>
</dbReference>
<dbReference type="CDD" id="cd08983">
    <property type="entry name" value="GH43_Bt3655-like"/>
    <property type="match status" value="1"/>
</dbReference>
<dbReference type="OrthoDB" id="9794725at2"/>
<dbReference type="InterPro" id="IPR029058">
    <property type="entry name" value="AB_hydrolase_fold"/>
</dbReference>
<dbReference type="PANTHER" id="PTHR48081:SF6">
    <property type="entry name" value="PEPTIDASE S9 PROLYL OLIGOPEPTIDASE CATALYTIC DOMAIN-CONTAINING PROTEIN"/>
    <property type="match status" value="1"/>
</dbReference>
<evidence type="ECO:0000313" key="5">
    <source>
        <dbReference type="EMBL" id="AVR45600.1"/>
    </source>
</evidence>
<dbReference type="Pfam" id="PF04616">
    <property type="entry name" value="Glyco_hydro_43"/>
    <property type="match status" value="1"/>
</dbReference>
<dbReference type="Gene3D" id="2.115.10.20">
    <property type="entry name" value="Glycosyl hydrolase domain, family 43"/>
    <property type="match status" value="1"/>
</dbReference>
<sequence>MKNLFYLFLFLILPLDHTNAQTKIFPLWPEKIPGTKTASSYTEEQQLDSEGEVKSLSKVKTPTLAVFLPQQDKANGTAVIICPGGGYSHLAINKEGYKVAEWLNSLGVTAFVLKYRLPSDQIMEDKTIGPLQDAQRALRMVRRNADKWNLDPFKIGIMGFSAGGHLAAMLSTHYDQEVYKVKDSVSARPDFSILLYPVASMQNEITHKGSQESLLGKNASQKKKDEYSNELQVDENTPMAFLVHAADDGAVPVENSIRYFLALKDRNVKGELHVFQKGGHGFGMGRNLPATQWPKTLANWLRVNELIPKQIDSVCLFSYFKGNGEDGLHLAYSKNGLEWKHMNNDRSYLKPELGKERLMRDPCIIRGKDGNYHMVWTVGWTAKGIGYATSKDLIHWSEQKFIPVMEKEKNARNCWAPEINYDAKNDRYIIYWATTIDGKFPETQNSTDNGYNHRMYYTATKDFQEFTPAKLLFDPGFNIIDATIKESGNTFYMFLKDETRNPPKKNIKIATSKNITGPYTNISEPITGKYWAEGPTVIKIGDYWYVYFDKYIEKKYGAIRSKNLKDWEDVTGLVSFPNGARHGTVFKVSKVEFEKLRNIANGQF</sequence>
<proteinExistence type="inferred from homology"/>
<organism evidence="5 6">
    <name type="scientific">Christiangramia fulva</name>
    <dbReference type="NCBI Taxonomy" id="2126553"/>
    <lineage>
        <taxon>Bacteria</taxon>
        <taxon>Pseudomonadati</taxon>
        <taxon>Bacteroidota</taxon>
        <taxon>Flavobacteriia</taxon>
        <taxon>Flavobacteriales</taxon>
        <taxon>Flavobacteriaceae</taxon>
        <taxon>Christiangramia</taxon>
    </lineage>
</organism>
<dbReference type="GO" id="GO:0004553">
    <property type="term" value="F:hydrolase activity, hydrolyzing O-glycosyl compounds"/>
    <property type="evidence" value="ECO:0007669"/>
    <property type="project" value="InterPro"/>
</dbReference>
<reference evidence="6" key="1">
    <citation type="submission" date="2018-03" db="EMBL/GenBank/DDBJ databases">
        <title>Gramella fulva sp. nov., isolated from a dry surface of tidal flat.</title>
        <authorList>
            <person name="Hwang S.H."/>
            <person name="Hwang W.M."/>
            <person name="Kang K."/>
            <person name="Ahn T.-Y."/>
        </authorList>
    </citation>
    <scope>NUCLEOTIDE SEQUENCE [LARGE SCALE GENOMIC DNA]</scope>
    <source>
        <strain evidence="6">SH35</strain>
    </source>
</reference>
<comment type="similarity">
    <text evidence="1">Belongs to the glycosyl hydrolase 43 family.</text>
</comment>
<dbReference type="KEGG" id="grs:C7S20_10160"/>
<dbReference type="RefSeq" id="WP_107012377.1">
    <property type="nucleotide sequence ID" value="NZ_CP028136.1"/>
</dbReference>
<dbReference type="AlphaFoldDB" id="A0A2R3Z5Q8"/>
<accession>A0A2R3Z5Q8</accession>
<gene>
    <name evidence="5" type="ORF">C7S20_10160</name>
</gene>
<dbReference type="SUPFAM" id="SSF53474">
    <property type="entry name" value="alpha/beta-Hydrolases"/>
    <property type="match status" value="1"/>
</dbReference>
<evidence type="ECO:0000256" key="1">
    <source>
        <dbReference type="ARBA" id="ARBA00009865"/>
    </source>
</evidence>
<feature type="domain" description="BD-FAE-like" evidence="4">
    <location>
        <begin position="65"/>
        <end position="258"/>
    </location>
</feature>
<dbReference type="InterPro" id="IPR006710">
    <property type="entry name" value="Glyco_hydro_43"/>
</dbReference>
<dbReference type="SUPFAM" id="SSF75005">
    <property type="entry name" value="Arabinanase/levansucrase/invertase"/>
    <property type="match status" value="1"/>
</dbReference>
<dbReference type="Pfam" id="PF20434">
    <property type="entry name" value="BD-FAE"/>
    <property type="match status" value="1"/>
</dbReference>
<dbReference type="InterPro" id="IPR050300">
    <property type="entry name" value="GDXG_lipolytic_enzyme"/>
</dbReference>
<protein>
    <submittedName>
        <fullName evidence="5">Beta-galactosidase</fullName>
    </submittedName>
</protein>
<evidence type="ECO:0000256" key="2">
    <source>
        <dbReference type="ARBA" id="ARBA00022801"/>
    </source>
</evidence>
<keyword evidence="6" id="KW-1185">Reference proteome</keyword>
<dbReference type="InterPro" id="IPR049492">
    <property type="entry name" value="BD-FAE-like_dom"/>
</dbReference>
<dbReference type="InterPro" id="IPR023296">
    <property type="entry name" value="Glyco_hydro_beta-prop_sf"/>
</dbReference>